<dbReference type="PANTHER" id="PTHR12558">
    <property type="entry name" value="CELL DIVISION CYCLE 16,23,27"/>
    <property type="match status" value="1"/>
</dbReference>
<evidence type="ECO:0000313" key="4">
    <source>
        <dbReference type="Proteomes" id="UP000321412"/>
    </source>
</evidence>
<dbReference type="Pfam" id="PF00350">
    <property type="entry name" value="Dynamin_N"/>
    <property type="match status" value="1"/>
</dbReference>
<protein>
    <submittedName>
        <fullName evidence="3">Tetratricopeptide repeat protein</fullName>
    </submittedName>
</protein>
<reference evidence="3 4" key="1">
    <citation type="submission" date="2019-08" db="EMBL/GenBank/DDBJ databases">
        <title>Bradymonadales sp. TMQ4.</title>
        <authorList>
            <person name="Liang Q."/>
        </authorList>
    </citation>
    <scope>NUCLEOTIDE SEQUENCE [LARGE SCALE GENOMIC DNA]</scope>
    <source>
        <strain evidence="3 4">TMQ4</strain>
    </source>
</reference>
<dbReference type="SUPFAM" id="SSF48452">
    <property type="entry name" value="TPR-like"/>
    <property type="match status" value="3"/>
</dbReference>
<dbReference type="InterPro" id="IPR027417">
    <property type="entry name" value="P-loop_NTPase"/>
</dbReference>
<dbReference type="SMART" id="SM00028">
    <property type="entry name" value="TPR"/>
    <property type="match status" value="9"/>
</dbReference>
<evidence type="ECO:0000313" key="3">
    <source>
        <dbReference type="EMBL" id="TXD37263.1"/>
    </source>
</evidence>
<dbReference type="InterPro" id="IPR019734">
    <property type="entry name" value="TPR_rpt"/>
</dbReference>
<dbReference type="InterPro" id="IPR045063">
    <property type="entry name" value="Dynamin_N"/>
</dbReference>
<evidence type="ECO:0000256" key="1">
    <source>
        <dbReference type="PROSITE-ProRule" id="PRU00339"/>
    </source>
</evidence>
<keyword evidence="1" id="KW-0802">TPR repeat</keyword>
<dbReference type="Pfam" id="PF13432">
    <property type="entry name" value="TPR_16"/>
    <property type="match status" value="2"/>
</dbReference>
<dbReference type="OrthoDB" id="1100581at2"/>
<feature type="repeat" description="TPR" evidence="1">
    <location>
        <begin position="269"/>
        <end position="302"/>
    </location>
</feature>
<dbReference type="EMBL" id="VOSM01000004">
    <property type="protein sequence ID" value="TXD37263.1"/>
    <property type="molecule type" value="Genomic_DNA"/>
</dbReference>
<dbReference type="InterPro" id="IPR011990">
    <property type="entry name" value="TPR-like_helical_dom_sf"/>
</dbReference>
<sequence length="975" mass="108025">MSIFDKIGARVGDFLDEVLLPEDVRLLHERAREAMDRGEYVRARHLLDEALRRRPDIERTHHLLGLCLALREEFDEAVTAFERALAIREEPSTLFHLGLTLERLGRSAEAQAHLQRALAIGDEAPFDFDVHLALGRIYLDQGRADKAARELQRALRLRAQHTEASVLLARALLARGDATRAAAILDDLPAEHPSVEHLLTQGEIASRQGHPARAADAYEHVLDRQPDHLDALVGAARAHVAMHQPARANPLLLRALSVCEPDCDDTIAADIHSLIGQTYAQVGEHQRALASFEGALGLHPDHLGALAGAGRSALELEDFERARAHFEKALSRSTSHHSGEPDATTSPRRAELLYGLGRCRLHAGDALGARHLLDEAIMLAPDQRAPYLHAMAEVALELGDAAEALITLNAATEAHPTSRLRDMISATRARALRALQPHWHPPEDPRSSAELIAALEALLNLYGADPHAGPLIPRLRELLEDLNAPLSVAIVGEFNAGKSTLVNALLGEAVVPMGVLPTTAHACIMGYGPRAGARVVYEDGRQLDVDFAGARQHMREEPEAIARLDYSYPHPQLRSINFWDTPGFNALDPRHEALAEQALERAEAIIWLLDANQALSDTEFDRLDAIPRADERLLIVLNKVDRLGDAEERQEAIDAIIAHIEEHVGPTSANIFAISALEALNARRQDSPTPEAFEALLDTIDRRLIQRSTQIKVAAAKSALDQWLYDLQALHDQLDQGYAEHVATLVRLKEHLDRQSPAPAPRAASEAEALIDQLDFVVIGVEREISEALRPRGRLFTRQRLDEEDRDFIVELFARRVDDLLDRAMQRVLLDIEALETTLAAEISPMLGALNLNEARALRRRLDGFFDASRALKSALRDRVFGQWRARAQGQLRAASAAAFEELLALPAEDVAGRREKLRALLPRVDQRFTDPLAAWLREFSLAATRFCDRLQRDLEALRLEAHHRYNLTPSASSP</sequence>
<feature type="domain" description="Dynamin N-terminal" evidence="2">
    <location>
        <begin position="488"/>
        <end position="639"/>
    </location>
</feature>
<dbReference type="CDD" id="cd09912">
    <property type="entry name" value="DLP_2"/>
    <property type="match status" value="1"/>
</dbReference>
<organism evidence="3 4">
    <name type="scientific">Lujinxingia vulgaris</name>
    <dbReference type="NCBI Taxonomy" id="2600176"/>
    <lineage>
        <taxon>Bacteria</taxon>
        <taxon>Deltaproteobacteria</taxon>
        <taxon>Bradymonadales</taxon>
        <taxon>Lujinxingiaceae</taxon>
        <taxon>Lujinxingia</taxon>
    </lineage>
</organism>
<dbReference type="Gene3D" id="3.40.50.300">
    <property type="entry name" value="P-loop containing nucleotide triphosphate hydrolases"/>
    <property type="match status" value="1"/>
</dbReference>
<dbReference type="SUPFAM" id="SSF52540">
    <property type="entry name" value="P-loop containing nucleoside triphosphate hydrolases"/>
    <property type="match status" value="1"/>
</dbReference>
<dbReference type="RefSeq" id="WP_146981470.1">
    <property type="nucleotide sequence ID" value="NZ_VOSM01000004.1"/>
</dbReference>
<keyword evidence="4" id="KW-1185">Reference proteome</keyword>
<dbReference type="Pfam" id="PF13181">
    <property type="entry name" value="TPR_8"/>
    <property type="match status" value="2"/>
</dbReference>
<comment type="caution">
    <text evidence="3">The sequence shown here is derived from an EMBL/GenBank/DDBJ whole genome shotgun (WGS) entry which is preliminary data.</text>
</comment>
<dbReference type="Pfam" id="PF14559">
    <property type="entry name" value="TPR_19"/>
    <property type="match status" value="2"/>
</dbReference>
<feature type="repeat" description="TPR" evidence="1">
    <location>
        <begin position="58"/>
        <end position="91"/>
    </location>
</feature>
<evidence type="ECO:0000259" key="2">
    <source>
        <dbReference type="Pfam" id="PF00350"/>
    </source>
</evidence>
<gene>
    <name evidence="3" type="ORF">FRC98_11065</name>
</gene>
<dbReference type="Gene3D" id="1.25.40.10">
    <property type="entry name" value="Tetratricopeptide repeat domain"/>
    <property type="match status" value="3"/>
</dbReference>
<dbReference type="Proteomes" id="UP000321412">
    <property type="component" value="Unassembled WGS sequence"/>
</dbReference>
<name>A0A5C6XEL4_9DELT</name>
<dbReference type="PROSITE" id="PS50005">
    <property type="entry name" value="TPR"/>
    <property type="match status" value="3"/>
</dbReference>
<feature type="repeat" description="TPR" evidence="1">
    <location>
        <begin position="128"/>
        <end position="161"/>
    </location>
</feature>
<proteinExistence type="predicted"/>
<dbReference type="AlphaFoldDB" id="A0A5C6XEL4"/>
<dbReference type="PANTHER" id="PTHR12558:SF33">
    <property type="entry name" value="BLL7664 PROTEIN"/>
    <property type="match status" value="1"/>
</dbReference>
<accession>A0A5C6XEL4</accession>